<dbReference type="Pfam" id="PF01370">
    <property type="entry name" value="Epimerase"/>
    <property type="match status" value="1"/>
</dbReference>
<evidence type="ECO:0000256" key="1">
    <source>
        <dbReference type="ARBA" id="ARBA00023002"/>
    </source>
</evidence>
<sequence length="290" mass="32896">LVTGATGYIGIHCVQQLLKQQYLVRGTVRNPDNEEKMKPLKSLEGSERLELMKADLDHDDYWNEVVQGCDYILHVASPFVINDDDSIIKTAVDGTLRVLRAAQQSSSVKKIVQTSSIVAINEKLFHKSNGRNFIDIHFKLTCINPVFVVGPALQEERGTSTMARVFWSANQNFIYLPSKISQLHSLIIFLNLQHLQIIKHFLDGRMPAYPAVQLALVDVRDVATAHIKAMCEPRTDGERILIASQSSLWFREIAKILRDEFGSQGLLYLFHIDYRLQIFCASNLSFSIYC</sequence>
<dbReference type="Gene3D" id="3.40.50.720">
    <property type="entry name" value="NAD(P)-binding Rossmann-like Domain"/>
    <property type="match status" value="2"/>
</dbReference>
<proteinExistence type="inferred from homology"/>
<dbReference type="InterPro" id="IPR050425">
    <property type="entry name" value="NAD(P)_dehydrat-like"/>
</dbReference>
<accession>A0A0N4UGV3</accession>
<evidence type="ECO:0000313" key="4">
    <source>
        <dbReference type="Proteomes" id="UP000038040"/>
    </source>
</evidence>
<dbReference type="InterPro" id="IPR036291">
    <property type="entry name" value="NAD(P)-bd_dom_sf"/>
</dbReference>
<name>A0A0N4UGV3_DRAME</name>
<dbReference type="Proteomes" id="UP000038040">
    <property type="component" value="Unplaced"/>
</dbReference>
<dbReference type="AlphaFoldDB" id="A0A0N4UGV3"/>
<dbReference type="GO" id="GO:0016616">
    <property type="term" value="F:oxidoreductase activity, acting on the CH-OH group of donors, NAD or NADP as acceptor"/>
    <property type="evidence" value="ECO:0007669"/>
    <property type="project" value="TreeGrafter"/>
</dbReference>
<evidence type="ECO:0000259" key="3">
    <source>
        <dbReference type="Pfam" id="PF01370"/>
    </source>
</evidence>
<dbReference type="SUPFAM" id="SSF51735">
    <property type="entry name" value="NAD(P)-binding Rossmann-fold domains"/>
    <property type="match status" value="1"/>
</dbReference>
<reference evidence="5" key="1">
    <citation type="submission" date="2017-02" db="UniProtKB">
        <authorList>
            <consortium name="WormBaseParasite"/>
        </authorList>
    </citation>
    <scope>IDENTIFICATION</scope>
</reference>
<evidence type="ECO:0000313" key="5">
    <source>
        <dbReference type="WBParaSite" id="DME_0000674101-mRNA-1"/>
    </source>
</evidence>
<organism evidence="4 5">
    <name type="scientific">Dracunculus medinensis</name>
    <name type="common">Guinea worm</name>
    <dbReference type="NCBI Taxonomy" id="318479"/>
    <lineage>
        <taxon>Eukaryota</taxon>
        <taxon>Metazoa</taxon>
        <taxon>Ecdysozoa</taxon>
        <taxon>Nematoda</taxon>
        <taxon>Chromadorea</taxon>
        <taxon>Rhabditida</taxon>
        <taxon>Spirurina</taxon>
        <taxon>Dracunculoidea</taxon>
        <taxon>Dracunculidae</taxon>
        <taxon>Dracunculus</taxon>
    </lineage>
</organism>
<evidence type="ECO:0000256" key="2">
    <source>
        <dbReference type="ARBA" id="ARBA00023445"/>
    </source>
</evidence>
<dbReference type="WBParaSite" id="DME_0000674101-mRNA-1">
    <property type="protein sequence ID" value="DME_0000674101-mRNA-1"/>
    <property type="gene ID" value="DME_0000674101"/>
</dbReference>
<dbReference type="InterPro" id="IPR001509">
    <property type="entry name" value="Epimerase_deHydtase"/>
</dbReference>
<keyword evidence="1" id="KW-0560">Oxidoreductase</keyword>
<dbReference type="PANTHER" id="PTHR10366:SF564">
    <property type="entry name" value="STEROL-4-ALPHA-CARBOXYLATE 3-DEHYDROGENASE, DECARBOXYLATING"/>
    <property type="match status" value="1"/>
</dbReference>
<dbReference type="PANTHER" id="PTHR10366">
    <property type="entry name" value="NAD DEPENDENT EPIMERASE/DEHYDRATASE"/>
    <property type="match status" value="1"/>
</dbReference>
<feature type="domain" description="NAD-dependent epimerase/dehydratase" evidence="3">
    <location>
        <begin position="1"/>
        <end position="116"/>
    </location>
</feature>
<protein>
    <submittedName>
        <fullName evidence="5">3Beta_HSD domain-containing protein</fullName>
    </submittedName>
</protein>
<comment type="similarity">
    <text evidence="2">Belongs to the NAD(P)-dependent epimerase/dehydratase family. Dihydroflavonol-4-reductase subfamily.</text>
</comment>